<dbReference type="Pfam" id="PF00106">
    <property type="entry name" value="adh_short"/>
    <property type="match status" value="1"/>
</dbReference>
<dbReference type="EMBL" id="AMGY01000004">
    <property type="protein sequence ID" value="EXJ84055.1"/>
    <property type="molecule type" value="Genomic_DNA"/>
</dbReference>
<dbReference type="Gene3D" id="3.40.50.720">
    <property type="entry name" value="NAD(P)-binding Rossmann-like Domain"/>
    <property type="match status" value="1"/>
</dbReference>
<evidence type="ECO:0000256" key="4">
    <source>
        <dbReference type="RuleBase" id="RU000363"/>
    </source>
</evidence>
<evidence type="ECO:0000256" key="1">
    <source>
        <dbReference type="ARBA" id="ARBA00006484"/>
    </source>
</evidence>
<dbReference type="OrthoDB" id="191139at2759"/>
<gene>
    <name evidence="5" type="ORF">A1O3_04722</name>
</gene>
<dbReference type="GeneID" id="19168840"/>
<dbReference type="InterPro" id="IPR036291">
    <property type="entry name" value="NAD(P)-bd_dom_sf"/>
</dbReference>
<comment type="similarity">
    <text evidence="1 4">Belongs to the short-chain dehydrogenases/reductases (SDR) family.</text>
</comment>
<organism evidence="5 6">
    <name type="scientific">Capronia epimyces CBS 606.96</name>
    <dbReference type="NCBI Taxonomy" id="1182542"/>
    <lineage>
        <taxon>Eukaryota</taxon>
        <taxon>Fungi</taxon>
        <taxon>Dikarya</taxon>
        <taxon>Ascomycota</taxon>
        <taxon>Pezizomycotina</taxon>
        <taxon>Eurotiomycetes</taxon>
        <taxon>Chaetothyriomycetidae</taxon>
        <taxon>Chaetothyriales</taxon>
        <taxon>Herpotrichiellaceae</taxon>
        <taxon>Capronia</taxon>
    </lineage>
</organism>
<evidence type="ECO:0000256" key="2">
    <source>
        <dbReference type="ARBA" id="ARBA00022857"/>
    </source>
</evidence>
<dbReference type="eggNOG" id="KOG1208">
    <property type="taxonomic scope" value="Eukaryota"/>
</dbReference>
<name>W9Y337_9EURO</name>
<dbReference type="PANTHER" id="PTHR24320:SF283">
    <property type="entry name" value="RETINOL DEHYDROGENASE 11"/>
    <property type="match status" value="1"/>
</dbReference>
<keyword evidence="6" id="KW-1185">Reference proteome</keyword>
<dbReference type="RefSeq" id="XP_007733040.1">
    <property type="nucleotide sequence ID" value="XM_007734850.1"/>
</dbReference>
<evidence type="ECO:0000256" key="3">
    <source>
        <dbReference type="ARBA" id="ARBA00023002"/>
    </source>
</evidence>
<protein>
    <recommendedName>
        <fullName evidence="7">Oxidoreductase</fullName>
    </recommendedName>
</protein>
<accession>W9Y337</accession>
<proteinExistence type="inferred from homology"/>
<evidence type="ECO:0008006" key="7">
    <source>
        <dbReference type="Google" id="ProtNLM"/>
    </source>
</evidence>
<evidence type="ECO:0000313" key="6">
    <source>
        <dbReference type="Proteomes" id="UP000019478"/>
    </source>
</evidence>
<dbReference type="InterPro" id="IPR002347">
    <property type="entry name" value="SDR_fam"/>
</dbReference>
<dbReference type="PRINTS" id="PR00081">
    <property type="entry name" value="GDHRDH"/>
</dbReference>
<dbReference type="HOGENOM" id="CLU_010194_44_0_1"/>
<keyword evidence="3" id="KW-0560">Oxidoreductase</keyword>
<dbReference type="SUPFAM" id="SSF51735">
    <property type="entry name" value="NAD(P)-binding Rossmann-fold domains"/>
    <property type="match status" value="1"/>
</dbReference>
<comment type="caution">
    <text evidence="5">The sequence shown here is derived from an EMBL/GenBank/DDBJ whole genome shotgun (WGS) entry which is preliminary data.</text>
</comment>
<sequence>MVTFSRETTGAEVVETWKEYIAGKTVVITGASAGGLGSQTALDIAAAKPATLVLLARQASKVQPVIDRIAELSPSTKVAFVPIFLDDLESVRSAAAEVGRHVQKIDVLINNAGIMAVPYSKTEIGVESQFATNHLGHFVFTQRLFPLIKAAGKTARVVNLTSNGYLVCPFRADDINFDDGKTYDPLSGYGQSKTANILFTKGLAKRGVTSFAVHPGVIFETHLGDGLDLSIFGTINEVTERNTGRKFGQMDQPKSLEQGSATTLVAAFDPTIRDASGGYLKDCHLTEVVEHAQDQSSVEKLWELSESLVGEKFVI</sequence>
<reference evidence="5 6" key="1">
    <citation type="submission" date="2013-03" db="EMBL/GenBank/DDBJ databases">
        <title>The Genome Sequence of Capronia epimyces CBS 606.96.</title>
        <authorList>
            <consortium name="The Broad Institute Genomics Platform"/>
            <person name="Cuomo C."/>
            <person name="de Hoog S."/>
            <person name="Gorbushina A."/>
            <person name="Walker B."/>
            <person name="Young S.K."/>
            <person name="Zeng Q."/>
            <person name="Gargeya S."/>
            <person name="Fitzgerald M."/>
            <person name="Haas B."/>
            <person name="Abouelleil A."/>
            <person name="Allen A.W."/>
            <person name="Alvarado L."/>
            <person name="Arachchi H.M."/>
            <person name="Berlin A.M."/>
            <person name="Chapman S.B."/>
            <person name="Gainer-Dewar J."/>
            <person name="Goldberg J."/>
            <person name="Griggs A."/>
            <person name="Gujja S."/>
            <person name="Hansen M."/>
            <person name="Howarth C."/>
            <person name="Imamovic A."/>
            <person name="Ireland A."/>
            <person name="Larimer J."/>
            <person name="McCowan C."/>
            <person name="Murphy C."/>
            <person name="Pearson M."/>
            <person name="Poon T.W."/>
            <person name="Priest M."/>
            <person name="Roberts A."/>
            <person name="Saif S."/>
            <person name="Shea T."/>
            <person name="Sisk P."/>
            <person name="Sykes S."/>
            <person name="Wortman J."/>
            <person name="Nusbaum C."/>
            <person name="Birren B."/>
        </authorList>
    </citation>
    <scope>NUCLEOTIDE SEQUENCE [LARGE SCALE GENOMIC DNA]</scope>
    <source>
        <strain evidence="5 6">CBS 606.96</strain>
    </source>
</reference>
<dbReference type="AlphaFoldDB" id="W9Y337"/>
<dbReference type="GO" id="GO:0016491">
    <property type="term" value="F:oxidoreductase activity"/>
    <property type="evidence" value="ECO:0007669"/>
    <property type="project" value="UniProtKB-KW"/>
</dbReference>
<dbReference type="PRINTS" id="PR00080">
    <property type="entry name" value="SDRFAMILY"/>
</dbReference>
<dbReference type="PANTHER" id="PTHR24320">
    <property type="entry name" value="RETINOL DEHYDROGENASE"/>
    <property type="match status" value="1"/>
</dbReference>
<dbReference type="STRING" id="1182542.W9Y337"/>
<keyword evidence="2" id="KW-0521">NADP</keyword>
<evidence type="ECO:0000313" key="5">
    <source>
        <dbReference type="EMBL" id="EXJ84055.1"/>
    </source>
</evidence>
<dbReference type="Proteomes" id="UP000019478">
    <property type="component" value="Unassembled WGS sequence"/>
</dbReference>